<dbReference type="Proteomes" id="UP001256827">
    <property type="component" value="Chromosome"/>
</dbReference>
<evidence type="ECO:0000313" key="2">
    <source>
        <dbReference type="Proteomes" id="UP001256827"/>
    </source>
</evidence>
<accession>A0ABY9SZV1</accession>
<dbReference type="InterPro" id="IPR010419">
    <property type="entry name" value="CO_DH_gsu"/>
</dbReference>
<dbReference type="EMBL" id="CP134050">
    <property type="protein sequence ID" value="WNC12267.1"/>
    <property type="molecule type" value="Genomic_DNA"/>
</dbReference>
<reference evidence="1 2" key="1">
    <citation type="submission" date="2023-09" db="EMBL/GenBank/DDBJ databases">
        <title>Complete Genome and Methylome dissection of Bacillus brevis NEB573 original source of BbsI restriction endonuclease.</title>
        <authorList>
            <person name="Fomenkov A."/>
            <person name="Roberts R.D."/>
        </authorList>
    </citation>
    <scope>NUCLEOTIDE SEQUENCE [LARGE SCALE GENOMIC DNA]</scope>
    <source>
        <strain evidence="1 2">NEB573</strain>
    </source>
</reference>
<dbReference type="SUPFAM" id="SSF55961">
    <property type="entry name" value="Bet v1-like"/>
    <property type="match status" value="1"/>
</dbReference>
<dbReference type="CDD" id="cd05018">
    <property type="entry name" value="CoxG"/>
    <property type="match status" value="1"/>
</dbReference>
<dbReference type="Pfam" id="PF06240">
    <property type="entry name" value="COXG"/>
    <property type="match status" value="1"/>
</dbReference>
<evidence type="ECO:0000313" key="1">
    <source>
        <dbReference type="EMBL" id="WNC12267.1"/>
    </source>
</evidence>
<protein>
    <submittedName>
        <fullName evidence="1">Carbon monoxide dehydrogenase subunit G</fullName>
    </submittedName>
</protein>
<dbReference type="RefSeq" id="WP_310763539.1">
    <property type="nucleotide sequence ID" value="NZ_CP134050.1"/>
</dbReference>
<keyword evidence="2" id="KW-1185">Reference proteome</keyword>
<proteinExistence type="predicted"/>
<dbReference type="Gene3D" id="3.30.530.20">
    <property type="match status" value="1"/>
</dbReference>
<name>A0ABY9SZV1_BREBE</name>
<dbReference type="PANTHER" id="PTHR38588">
    <property type="entry name" value="BLL0334 PROTEIN"/>
    <property type="match status" value="1"/>
</dbReference>
<dbReference type="InterPro" id="IPR023393">
    <property type="entry name" value="START-like_dom_sf"/>
</dbReference>
<organism evidence="1 2">
    <name type="scientific">Brevibacillus brevis</name>
    <name type="common">Bacillus brevis</name>
    <dbReference type="NCBI Taxonomy" id="1393"/>
    <lineage>
        <taxon>Bacteria</taxon>
        <taxon>Bacillati</taxon>
        <taxon>Bacillota</taxon>
        <taxon>Bacilli</taxon>
        <taxon>Bacillales</taxon>
        <taxon>Paenibacillaceae</taxon>
        <taxon>Brevibacillus</taxon>
    </lineage>
</organism>
<dbReference type="PANTHER" id="PTHR38588:SF1">
    <property type="entry name" value="BLL0334 PROTEIN"/>
    <property type="match status" value="1"/>
</dbReference>
<sequence length="152" mass="16725">MKLEHTYTFDIPRDIVWKLIQDEEVLRKSIPGCKSFSRMEEGIYRAEMGISVGPVKGLFTGQVQQVDQQQPASYRLLVHGKGLPGEIDAVADMQLDEVEQGTLLTCKTDVQVTGVLASVGQRVMGGVAKMIVGQFFKAADKEMKLLAASHSE</sequence>
<gene>
    <name evidence="1" type="ORF">RGB73_16120</name>
</gene>